<sequence>MTCYISETAISDIASLLNKELGEKLSGFNILLDQDEFAKQGVKLNDLIDLVLSKTSLSKNFINILPVNMTGGLFHAKAYSLLPNNFEVFDYHLEVEREFYESNSYLKRNYRVCMPYDRQMRRANFKKREQDQELKDPVYLRTIPCISKGILIVTSGNFTNRGMNNNFEIGYRSYQLKSLNLFFSKFCELKEKTDLNSFELRLEKYKVQNFGVNLIKMGAFFHRWEKDYSLLFRLDKSEEEIQQSEKINKEINADKYGEYISDTEKSLARDPIGLNAFFKKFPKPIPPSFWAEYSVETLLGIWVPRIVAEPALEELNKILKFYKSEIKNRFSVESIGRYETVLEEDIEKFRENNTISNSKDNENAIQNWALKVKGILTNEQLLKTYICRHEEVYIKFAHGEVNLAGLIYERIFDMNCHLIRPKKITKCILETKGKSSVEALSTLEREFLSLAQRVKEVLQNNRLGDFGKIKRGESFFALFEKPAIGLENEEYSGFDFIEGIFCKIDKCKSVDGKKEIECLYYYLDSNQGKDLAYAPEIACLYPLDLLWSFKILNGK</sequence>
<evidence type="ECO:0008006" key="3">
    <source>
        <dbReference type="Google" id="ProtNLM"/>
    </source>
</evidence>
<evidence type="ECO:0000313" key="2">
    <source>
        <dbReference type="Proteomes" id="UP000249081"/>
    </source>
</evidence>
<dbReference type="EMBL" id="QBMN01000038">
    <property type="protein sequence ID" value="PZO42915.1"/>
    <property type="molecule type" value="Genomic_DNA"/>
</dbReference>
<proteinExistence type="predicted"/>
<name>A0A2W4Y7J0_9CYAN</name>
<protein>
    <recommendedName>
        <fullName evidence="3">Phospholipase D-like domain-containing protein</fullName>
    </recommendedName>
</protein>
<reference evidence="2" key="1">
    <citation type="submission" date="2018-04" db="EMBL/GenBank/DDBJ databases">
        <authorList>
            <person name="Cornet L."/>
        </authorList>
    </citation>
    <scope>NUCLEOTIDE SEQUENCE [LARGE SCALE GENOMIC DNA]</scope>
</reference>
<evidence type="ECO:0000313" key="1">
    <source>
        <dbReference type="EMBL" id="PZO42915.1"/>
    </source>
</evidence>
<gene>
    <name evidence="1" type="ORF">DCF17_07425</name>
</gene>
<comment type="caution">
    <text evidence="1">The sequence shown here is derived from an EMBL/GenBank/DDBJ whole genome shotgun (WGS) entry which is preliminary data.</text>
</comment>
<dbReference type="Proteomes" id="UP000249081">
    <property type="component" value="Unassembled WGS sequence"/>
</dbReference>
<accession>A0A2W4Y7J0</accession>
<organism evidence="1 2">
    <name type="scientific">Shackletoniella antarctica</name>
    <dbReference type="NCBI Taxonomy" id="268115"/>
    <lineage>
        <taxon>Bacteria</taxon>
        <taxon>Bacillati</taxon>
        <taxon>Cyanobacteriota</taxon>
        <taxon>Cyanophyceae</taxon>
        <taxon>Oculatellales</taxon>
        <taxon>Oculatellaceae</taxon>
        <taxon>Shackletoniella</taxon>
    </lineage>
</organism>
<dbReference type="AlphaFoldDB" id="A0A2W4Y7J0"/>
<reference evidence="1 2" key="2">
    <citation type="submission" date="2018-06" db="EMBL/GenBank/DDBJ databases">
        <title>Metagenomic assembly of (sub)arctic Cyanobacteria and their associated microbiome from non-axenic cultures.</title>
        <authorList>
            <person name="Baurain D."/>
        </authorList>
    </citation>
    <scope>NUCLEOTIDE SEQUENCE [LARGE SCALE GENOMIC DNA]</scope>
    <source>
        <strain evidence="1">ULC041bin1</strain>
    </source>
</reference>